<evidence type="ECO:0000259" key="8">
    <source>
        <dbReference type="Pfam" id="PF10590"/>
    </source>
</evidence>
<evidence type="ECO:0000256" key="4">
    <source>
        <dbReference type="ARBA" id="ARBA00023002"/>
    </source>
</evidence>
<dbReference type="GO" id="GO:0004733">
    <property type="term" value="F:pyridoxamine phosphate oxidase activity"/>
    <property type="evidence" value="ECO:0007669"/>
    <property type="project" value="InterPro"/>
</dbReference>
<evidence type="ECO:0000256" key="5">
    <source>
        <dbReference type="PIRSR" id="PIRSR000190-2"/>
    </source>
</evidence>
<dbReference type="Proteomes" id="UP000619479">
    <property type="component" value="Unassembled WGS sequence"/>
</dbReference>
<dbReference type="GO" id="GO:0010181">
    <property type="term" value="F:FMN binding"/>
    <property type="evidence" value="ECO:0007669"/>
    <property type="project" value="InterPro"/>
</dbReference>
<feature type="domain" description="Pyridoxine 5'-phosphate oxidase dimerisation C-terminal" evidence="8">
    <location>
        <begin position="166"/>
        <end position="206"/>
    </location>
</feature>
<dbReference type="InterPro" id="IPR019576">
    <property type="entry name" value="Pyridoxamine_oxidase_dimer_C"/>
</dbReference>
<dbReference type="Pfam" id="PF01243">
    <property type="entry name" value="PNPOx_N"/>
    <property type="match status" value="1"/>
</dbReference>
<evidence type="ECO:0000313" key="10">
    <source>
        <dbReference type="Proteomes" id="UP000619479"/>
    </source>
</evidence>
<dbReference type="SUPFAM" id="SSF50475">
    <property type="entry name" value="FMN-binding split barrel"/>
    <property type="match status" value="1"/>
</dbReference>
<dbReference type="PANTHER" id="PTHR10851">
    <property type="entry name" value="PYRIDOXINE-5-PHOSPHATE OXIDASE"/>
    <property type="match status" value="1"/>
</dbReference>
<dbReference type="PANTHER" id="PTHR10851:SF0">
    <property type="entry name" value="PYRIDOXINE-5'-PHOSPHATE OXIDASE"/>
    <property type="match status" value="1"/>
</dbReference>
<dbReference type="InterPro" id="IPR012349">
    <property type="entry name" value="Split_barrel_FMN-bd"/>
</dbReference>
<organism evidence="9 10">
    <name type="scientific">Actinoplanes cyaneus</name>
    <dbReference type="NCBI Taxonomy" id="52696"/>
    <lineage>
        <taxon>Bacteria</taxon>
        <taxon>Bacillati</taxon>
        <taxon>Actinomycetota</taxon>
        <taxon>Actinomycetes</taxon>
        <taxon>Micromonosporales</taxon>
        <taxon>Micromonosporaceae</taxon>
        <taxon>Actinoplanes</taxon>
    </lineage>
</organism>
<feature type="binding site" evidence="5">
    <location>
        <position position="86"/>
    </location>
    <ligand>
        <name>FMN</name>
        <dbReference type="ChEBI" id="CHEBI:58210"/>
    </ligand>
</feature>
<gene>
    <name evidence="9" type="ORF">Acy02nite_71310</name>
</gene>
<dbReference type="NCBIfam" id="NF004231">
    <property type="entry name" value="PRK05679.1"/>
    <property type="match status" value="1"/>
</dbReference>
<feature type="binding site" evidence="5">
    <location>
        <position position="108"/>
    </location>
    <ligand>
        <name>FMN</name>
        <dbReference type="ChEBI" id="CHEBI:58210"/>
    </ligand>
</feature>
<name>A0A919IWA4_9ACTN</name>
<comment type="caution">
    <text evidence="9">The sequence shown here is derived from an EMBL/GenBank/DDBJ whole genome shotgun (WGS) entry which is preliminary data.</text>
</comment>
<dbReference type="GO" id="GO:0008615">
    <property type="term" value="P:pyridoxine biosynthetic process"/>
    <property type="evidence" value="ECO:0007669"/>
    <property type="project" value="InterPro"/>
</dbReference>
<reference evidence="9" key="1">
    <citation type="submission" date="2021-01" db="EMBL/GenBank/DDBJ databases">
        <title>Whole genome shotgun sequence of Actinoplanes cyaneus NBRC 14990.</title>
        <authorList>
            <person name="Komaki H."/>
            <person name="Tamura T."/>
        </authorList>
    </citation>
    <scope>NUCLEOTIDE SEQUENCE</scope>
    <source>
        <strain evidence="9">NBRC 14990</strain>
    </source>
</reference>
<evidence type="ECO:0000256" key="1">
    <source>
        <dbReference type="ARBA" id="ARBA00007301"/>
    </source>
</evidence>
<dbReference type="EMBL" id="BOMH01000059">
    <property type="protein sequence ID" value="GID69250.1"/>
    <property type="molecule type" value="Genomic_DNA"/>
</dbReference>
<evidence type="ECO:0000256" key="2">
    <source>
        <dbReference type="ARBA" id="ARBA00022630"/>
    </source>
</evidence>
<accession>A0A919IWA4</accession>
<dbReference type="InterPro" id="IPR011576">
    <property type="entry name" value="Pyridox_Oxase_N"/>
</dbReference>
<feature type="compositionally biased region" description="Basic and acidic residues" evidence="6">
    <location>
        <begin position="135"/>
        <end position="152"/>
    </location>
</feature>
<keyword evidence="4" id="KW-0560">Oxidoreductase</keyword>
<dbReference type="AlphaFoldDB" id="A0A919IWA4"/>
<protein>
    <submittedName>
        <fullName evidence="9">Pyridoxamine 5'-phosphate oxidase</fullName>
    </submittedName>
</protein>
<sequence length="206" mass="22841">MIREYLRALPVFAGDLPTFAPADVPGRPDELFVSWLVAAVEAGVREPHATTLSTIGPDGVPSARIVILKNVDAAGWQFAAHAASPKGRDLARHPAAALTFYWPALARQVRVRGTVRPATAEESAADFLARSAESRAEAARGRQSRPLDDRPTPEISLDPGYVLPEWTLYTVEPCDVEFWQGDKHRQHTRLRYSRATPGWDRQLLWP</sequence>
<keyword evidence="3 5" id="KW-0288">FMN</keyword>
<dbReference type="PIRSF" id="PIRSF000190">
    <property type="entry name" value="Pyd_amn-ph_oxd"/>
    <property type="match status" value="1"/>
</dbReference>
<keyword evidence="2" id="KW-0285">Flavoprotein</keyword>
<feature type="binding site" evidence="5">
    <location>
        <position position="189"/>
    </location>
    <ligand>
        <name>FMN</name>
        <dbReference type="ChEBI" id="CHEBI:58210"/>
    </ligand>
</feature>
<proteinExistence type="inferred from homology"/>
<comment type="cofactor">
    <cofactor evidence="5">
        <name>FMN</name>
        <dbReference type="ChEBI" id="CHEBI:58210"/>
    </cofactor>
    <text evidence="5">Binds 1 FMN per subunit.</text>
</comment>
<dbReference type="RefSeq" id="WP_203751318.1">
    <property type="nucleotide sequence ID" value="NZ_BAAAUC010000061.1"/>
</dbReference>
<feature type="binding site" evidence="5">
    <location>
        <position position="179"/>
    </location>
    <ligand>
        <name>FMN</name>
        <dbReference type="ChEBI" id="CHEBI:58210"/>
    </ligand>
</feature>
<comment type="similarity">
    <text evidence="1">Belongs to the pyridoxamine 5'-phosphate oxidase family.</text>
</comment>
<feature type="binding site" evidence="5">
    <location>
        <begin position="143"/>
        <end position="144"/>
    </location>
    <ligand>
        <name>FMN</name>
        <dbReference type="ChEBI" id="CHEBI:58210"/>
    </ligand>
</feature>
<feature type="binding site" evidence="5">
    <location>
        <begin position="64"/>
        <end position="69"/>
    </location>
    <ligand>
        <name>FMN</name>
        <dbReference type="ChEBI" id="CHEBI:58210"/>
    </ligand>
</feature>
<evidence type="ECO:0000256" key="3">
    <source>
        <dbReference type="ARBA" id="ARBA00022643"/>
    </source>
</evidence>
<dbReference type="Pfam" id="PF10590">
    <property type="entry name" value="PNP_phzG_C"/>
    <property type="match status" value="1"/>
</dbReference>
<dbReference type="InterPro" id="IPR000659">
    <property type="entry name" value="Pyridox_Oxase"/>
</dbReference>
<evidence type="ECO:0000256" key="6">
    <source>
        <dbReference type="SAM" id="MobiDB-lite"/>
    </source>
</evidence>
<evidence type="ECO:0000313" key="9">
    <source>
        <dbReference type="EMBL" id="GID69250.1"/>
    </source>
</evidence>
<keyword evidence="10" id="KW-1185">Reference proteome</keyword>
<feature type="region of interest" description="Disordered" evidence="6">
    <location>
        <begin position="135"/>
        <end position="156"/>
    </location>
</feature>
<feature type="domain" description="Pyridoxamine 5'-phosphate oxidase N-terminal" evidence="7">
    <location>
        <begin position="38"/>
        <end position="154"/>
    </location>
</feature>
<evidence type="ECO:0000259" key="7">
    <source>
        <dbReference type="Pfam" id="PF01243"/>
    </source>
</evidence>
<dbReference type="Gene3D" id="2.30.110.10">
    <property type="entry name" value="Electron Transport, Fmn-binding Protein, Chain A"/>
    <property type="match status" value="1"/>
</dbReference>